<dbReference type="SUPFAM" id="SSF53335">
    <property type="entry name" value="S-adenosyl-L-methionine-dependent methyltransferases"/>
    <property type="match status" value="1"/>
</dbReference>
<dbReference type="GO" id="GO:0008757">
    <property type="term" value="F:S-adenosylmethionine-dependent methyltransferase activity"/>
    <property type="evidence" value="ECO:0007669"/>
    <property type="project" value="InterPro"/>
</dbReference>
<dbReference type="Gene3D" id="3.40.50.150">
    <property type="entry name" value="Vaccinia Virus protein VP39"/>
    <property type="match status" value="1"/>
</dbReference>
<keyword evidence="2" id="KW-0489">Methyltransferase</keyword>
<dbReference type="GO" id="GO:0032259">
    <property type="term" value="P:methylation"/>
    <property type="evidence" value="ECO:0007669"/>
    <property type="project" value="UniProtKB-KW"/>
</dbReference>
<dbReference type="PANTHER" id="PTHR43591:SF24">
    <property type="entry name" value="2-METHOXY-6-POLYPRENYL-1,4-BENZOQUINOL METHYLASE, MITOCHONDRIAL"/>
    <property type="match status" value="1"/>
</dbReference>
<comment type="caution">
    <text evidence="2">The sequence shown here is derived from an EMBL/GenBank/DDBJ whole genome shotgun (WGS) entry which is preliminary data.</text>
</comment>
<dbReference type="Pfam" id="PF08241">
    <property type="entry name" value="Methyltransf_11"/>
    <property type="match status" value="1"/>
</dbReference>
<dbReference type="InterPro" id="IPR029063">
    <property type="entry name" value="SAM-dependent_MTases_sf"/>
</dbReference>
<feature type="domain" description="Methyltransferase type 11" evidence="1">
    <location>
        <begin position="58"/>
        <end position="152"/>
    </location>
</feature>
<reference evidence="2 3" key="1">
    <citation type="journal article" date="2019" name="Nat. Microbiol.">
        <title>Mediterranean grassland soil C-N compound turnover is dependent on rainfall and depth, and is mediated by genomically divergent microorganisms.</title>
        <authorList>
            <person name="Diamond S."/>
            <person name="Andeer P.F."/>
            <person name="Li Z."/>
            <person name="Crits-Christoph A."/>
            <person name="Burstein D."/>
            <person name="Anantharaman K."/>
            <person name="Lane K.R."/>
            <person name="Thomas B.C."/>
            <person name="Pan C."/>
            <person name="Northen T.R."/>
            <person name="Banfield J.F."/>
        </authorList>
    </citation>
    <scope>NUCLEOTIDE SEQUENCE [LARGE SCALE GENOMIC DNA]</scope>
    <source>
        <strain evidence="2">WS_11</strain>
    </source>
</reference>
<name>A0A538U8B7_UNCEI</name>
<gene>
    <name evidence="2" type="ORF">E6K81_08850</name>
</gene>
<proteinExistence type="predicted"/>
<accession>A0A538U8B7</accession>
<dbReference type="InterPro" id="IPR013216">
    <property type="entry name" value="Methyltransf_11"/>
</dbReference>
<dbReference type="PANTHER" id="PTHR43591">
    <property type="entry name" value="METHYLTRANSFERASE"/>
    <property type="match status" value="1"/>
</dbReference>
<protein>
    <submittedName>
        <fullName evidence="2">Methyltransferase domain-containing protein</fullName>
    </submittedName>
</protein>
<dbReference type="CDD" id="cd02440">
    <property type="entry name" value="AdoMet_MTases"/>
    <property type="match status" value="1"/>
</dbReference>
<evidence type="ECO:0000259" key="1">
    <source>
        <dbReference type="Pfam" id="PF08241"/>
    </source>
</evidence>
<dbReference type="Proteomes" id="UP000319771">
    <property type="component" value="Unassembled WGS sequence"/>
</dbReference>
<keyword evidence="2" id="KW-0808">Transferase</keyword>
<evidence type="ECO:0000313" key="2">
    <source>
        <dbReference type="EMBL" id="TMQ71949.1"/>
    </source>
</evidence>
<evidence type="ECO:0000313" key="3">
    <source>
        <dbReference type="Proteomes" id="UP000319771"/>
    </source>
</evidence>
<sequence>MNDPRATDPDRALPALAETARQFGEHARQYAVSRAHLEGTTRVMLLERMEPVADETLLDIGSGPGPVAIAFAPYVARAVAYDAAPEMLVAARLAARRAAVANLETVRGDAHRLPFADRAFGLVTSRACPHHFTDIRAAVAEMARVLARGGRLGIADGTVPDDPEIDAFLNRLDTLHDPTTVRNYSAREWRGIVEGAGLRVDVVEDYVVELPEGRSLLDWLARSGASSAIAEECRRMLLQAPAKVRDYLRVRPDGDDVNFELPRVVMVAKRVD</sequence>
<dbReference type="AlphaFoldDB" id="A0A538U8B7"/>
<organism evidence="2 3">
    <name type="scientific">Eiseniibacteriota bacterium</name>
    <dbReference type="NCBI Taxonomy" id="2212470"/>
    <lineage>
        <taxon>Bacteria</taxon>
        <taxon>Candidatus Eiseniibacteriota</taxon>
    </lineage>
</organism>
<dbReference type="EMBL" id="VBPB01000130">
    <property type="protein sequence ID" value="TMQ71949.1"/>
    <property type="molecule type" value="Genomic_DNA"/>
</dbReference>